<reference evidence="3" key="2">
    <citation type="submission" date="2018-05" db="EMBL/GenBank/DDBJ databases">
        <title>OpunRS2 (Oryza punctata Reference Sequence Version 2).</title>
        <authorList>
            <person name="Zhang J."/>
            <person name="Kudrna D."/>
            <person name="Lee S."/>
            <person name="Talag J."/>
            <person name="Welchert J."/>
            <person name="Wing R.A."/>
        </authorList>
    </citation>
    <scope>NUCLEOTIDE SEQUENCE [LARGE SCALE GENOMIC DNA]</scope>
</reference>
<evidence type="ECO:0000313" key="4">
    <source>
        <dbReference type="Proteomes" id="UP000026962"/>
    </source>
</evidence>
<dbReference type="SUPFAM" id="SSF52540">
    <property type="entry name" value="P-loop containing nucleoside triphosphate hydrolases"/>
    <property type="match status" value="2"/>
</dbReference>
<dbReference type="GO" id="GO:0016887">
    <property type="term" value="F:ATP hydrolysis activity"/>
    <property type="evidence" value="ECO:0007669"/>
    <property type="project" value="InterPro"/>
</dbReference>
<dbReference type="EnsemblPlants" id="OPUNC06G23980.5">
    <property type="protein sequence ID" value="OPUNC06G23980.5"/>
    <property type="gene ID" value="OPUNC06G23980"/>
</dbReference>
<dbReference type="PANTHER" id="PTHR42855:SF1">
    <property type="entry name" value="ABC TRANSPORTER DOMAIN-CONTAINING PROTEIN"/>
    <property type="match status" value="1"/>
</dbReference>
<dbReference type="PROSITE" id="PS50893">
    <property type="entry name" value="ABC_TRANSPORTER_2"/>
    <property type="match status" value="1"/>
</dbReference>
<evidence type="ECO:0000313" key="3">
    <source>
        <dbReference type="EnsemblPlants" id="OPUNC06G23980.5"/>
    </source>
</evidence>
<dbReference type="HOGENOM" id="CLU_998847_0_0_1"/>
<dbReference type="GO" id="GO:0005524">
    <property type="term" value="F:ATP binding"/>
    <property type="evidence" value="ECO:0007669"/>
    <property type="project" value="InterPro"/>
</dbReference>
<dbReference type="Proteomes" id="UP000026962">
    <property type="component" value="Chromosome 6"/>
</dbReference>
<keyword evidence="1" id="KW-1133">Transmembrane helix</keyword>
<dbReference type="InterPro" id="IPR003439">
    <property type="entry name" value="ABC_transporter-like_ATP-bd"/>
</dbReference>
<reference evidence="3" key="1">
    <citation type="submission" date="2015-04" db="UniProtKB">
        <authorList>
            <consortium name="EnsemblPlants"/>
        </authorList>
    </citation>
    <scope>IDENTIFICATION</scope>
</reference>
<sequence>MGVRLESISKSYNGVTVVKDVSWEVQRREKLGLISVNDAGKMTQSDFLSVGEVKLFNNANLIVERGEKIAIIVPNGCGKSTSLKLILGMEKAQGGEVLLGEHDVLPNYFEQNQAEALDLEKTVLDSVAEAAEDWKIDDIKGLLGRCNFRDDMLDRKVQFLSGGEKAGRLAAAAAVVASWSTVSRPGSLSIALVLTVAGGPRPVAALHPRKNINLDFANLIIWIKDIVPHVTGVRIHGLLEVLYMLIIVGSIRFLGFLVPTAVVTDIYRQGGLGNLQHFVGSTSICVIGIVLLVGFVHA</sequence>
<proteinExistence type="predicted"/>
<dbReference type="InterPro" id="IPR027417">
    <property type="entry name" value="P-loop_NTPase"/>
</dbReference>
<feature type="transmembrane region" description="Helical" evidence="1">
    <location>
        <begin position="275"/>
        <end position="296"/>
    </location>
</feature>
<dbReference type="STRING" id="4537.A0A0E0LF85"/>
<feature type="transmembrane region" description="Helical" evidence="1">
    <location>
        <begin position="241"/>
        <end position="263"/>
    </location>
</feature>
<dbReference type="Gene3D" id="3.40.50.300">
    <property type="entry name" value="P-loop containing nucleotide triphosphate hydrolases"/>
    <property type="match status" value="2"/>
</dbReference>
<protein>
    <recommendedName>
        <fullName evidence="2">ABC transporter domain-containing protein</fullName>
    </recommendedName>
</protein>
<evidence type="ECO:0000256" key="1">
    <source>
        <dbReference type="SAM" id="Phobius"/>
    </source>
</evidence>
<evidence type="ECO:0000259" key="2">
    <source>
        <dbReference type="PROSITE" id="PS50893"/>
    </source>
</evidence>
<organism evidence="3">
    <name type="scientific">Oryza punctata</name>
    <name type="common">Red rice</name>
    <dbReference type="NCBI Taxonomy" id="4537"/>
    <lineage>
        <taxon>Eukaryota</taxon>
        <taxon>Viridiplantae</taxon>
        <taxon>Streptophyta</taxon>
        <taxon>Embryophyta</taxon>
        <taxon>Tracheophyta</taxon>
        <taxon>Spermatophyta</taxon>
        <taxon>Magnoliopsida</taxon>
        <taxon>Liliopsida</taxon>
        <taxon>Poales</taxon>
        <taxon>Poaceae</taxon>
        <taxon>BOP clade</taxon>
        <taxon>Oryzoideae</taxon>
        <taxon>Oryzeae</taxon>
        <taxon>Oryzinae</taxon>
        <taxon>Oryza</taxon>
    </lineage>
</organism>
<name>A0A0E0LF85_ORYPU</name>
<feature type="domain" description="ABC transporter" evidence="2">
    <location>
        <begin position="34"/>
        <end position="250"/>
    </location>
</feature>
<dbReference type="PANTHER" id="PTHR42855">
    <property type="entry name" value="ABC TRANSPORTER ATP-BINDING SUBUNIT"/>
    <property type="match status" value="1"/>
</dbReference>
<dbReference type="eggNOG" id="KOG0927">
    <property type="taxonomic scope" value="Eukaryota"/>
</dbReference>
<keyword evidence="4" id="KW-1185">Reference proteome</keyword>
<dbReference type="Gramene" id="OPUNC06G23980.5">
    <property type="protein sequence ID" value="OPUNC06G23980.5"/>
    <property type="gene ID" value="OPUNC06G23980"/>
</dbReference>
<dbReference type="AlphaFoldDB" id="A0A0E0LF85"/>
<keyword evidence="1" id="KW-0812">Transmembrane</keyword>
<keyword evidence="1" id="KW-0472">Membrane</keyword>
<dbReference type="InterPro" id="IPR051309">
    <property type="entry name" value="ABCF_ATPase"/>
</dbReference>
<dbReference type="Pfam" id="PF00005">
    <property type="entry name" value="ABC_tran"/>
    <property type="match status" value="1"/>
</dbReference>
<accession>A0A0E0LF85</accession>